<feature type="domain" description="F-box" evidence="2">
    <location>
        <begin position="10"/>
        <end position="57"/>
    </location>
</feature>
<dbReference type="InterPro" id="IPR001810">
    <property type="entry name" value="F-box_dom"/>
</dbReference>
<proteinExistence type="predicted"/>
<dbReference type="Gene3D" id="1.20.1280.50">
    <property type="match status" value="1"/>
</dbReference>
<protein>
    <recommendedName>
        <fullName evidence="2">F-box domain-containing protein</fullName>
    </recommendedName>
</protein>
<dbReference type="InterPro" id="IPR032675">
    <property type="entry name" value="LRR_dom_sf"/>
</dbReference>
<dbReference type="Pfam" id="PF12937">
    <property type="entry name" value="F-box-like"/>
    <property type="match status" value="1"/>
</dbReference>
<dbReference type="SMART" id="SM00256">
    <property type="entry name" value="FBOX"/>
    <property type="match status" value="1"/>
</dbReference>
<organism evidence="3 4">
    <name type="scientific">Elliptochloris bilobata</name>
    <dbReference type="NCBI Taxonomy" id="381761"/>
    <lineage>
        <taxon>Eukaryota</taxon>
        <taxon>Viridiplantae</taxon>
        <taxon>Chlorophyta</taxon>
        <taxon>core chlorophytes</taxon>
        <taxon>Trebouxiophyceae</taxon>
        <taxon>Trebouxiophyceae incertae sedis</taxon>
        <taxon>Elliptochloris clade</taxon>
        <taxon>Elliptochloris</taxon>
    </lineage>
</organism>
<comment type="caution">
    <text evidence="3">The sequence shown here is derived from an EMBL/GenBank/DDBJ whole genome shotgun (WGS) entry which is preliminary data.</text>
</comment>
<accession>A0AAW1SD04</accession>
<evidence type="ECO:0000256" key="1">
    <source>
        <dbReference type="ARBA" id="ARBA00004430"/>
    </source>
</evidence>
<dbReference type="SUPFAM" id="SSF81383">
    <property type="entry name" value="F-box domain"/>
    <property type="match status" value="1"/>
</dbReference>
<evidence type="ECO:0000313" key="4">
    <source>
        <dbReference type="Proteomes" id="UP001445335"/>
    </source>
</evidence>
<reference evidence="3 4" key="1">
    <citation type="journal article" date="2024" name="Nat. Commun.">
        <title>Phylogenomics reveals the evolutionary origins of lichenization in chlorophyte algae.</title>
        <authorList>
            <person name="Puginier C."/>
            <person name="Libourel C."/>
            <person name="Otte J."/>
            <person name="Skaloud P."/>
            <person name="Haon M."/>
            <person name="Grisel S."/>
            <person name="Petersen M."/>
            <person name="Berrin J.G."/>
            <person name="Delaux P.M."/>
            <person name="Dal Grande F."/>
            <person name="Keller J."/>
        </authorList>
    </citation>
    <scope>NUCLEOTIDE SEQUENCE [LARGE SCALE GENOMIC DNA]</scope>
    <source>
        <strain evidence="3 4">SAG 245.80</strain>
    </source>
</reference>
<evidence type="ECO:0000313" key="3">
    <source>
        <dbReference type="EMBL" id="KAK9844021.1"/>
    </source>
</evidence>
<keyword evidence="4" id="KW-1185">Reference proteome</keyword>
<evidence type="ECO:0000259" key="2">
    <source>
        <dbReference type="PROSITE" id="PS50181"/>
    </source>
</evidence>
<name>A0AAW1SD04_9CHLO</name>
<dbReference type="CDD" id="cd09917">
    <property type="entry name" value="F-box_SF"/>
    <property type="match status" value="1"/>
</dbReference>
<dbReference type="InterPro" id="IPR036047">
    <property type="entry name" value="F-box-like_dom_sf"/>
</dbReference>
<dbReference type="Proteomes" id="UP001445335">
    <property type="component" value="Unassembled WGS sequence"/>
</dbReference>
<dbReference type="PROSITE" id="PS50181">
    <property type="entry name" value="FBOX"/>
    <property type="match status" value="1"/>
</dbReference>
<dbReference type="EMBL" id="JALJOU010000004">
    <property type="protein sequence ID" value="KAK9844021.1"/>
    <property type="molecule type" value="Genomic_DNA"/>
</dbReference>
<sequence>MELADSPPRDPPVCHLPGELLIKILQHVPRAQRVQLSEVCRRWCCLLRAPSPLWETLSVSGRAESSARAAALWSLLRWLEPRAPAVRTLHYLCFAEPLDNPDHLVGSWLVCLLGTLGRGLHMLVCAGSDREIALVCELAESLAPGLQRLVLNQGPTLPCGSLALASLTALRSLSISLCETNRYVAVADRYHFPACLTHLALNMAHVNGDRLCRGLGGALAALTRLNSLNLQGVLGLGAGCGALSALEAAHFEACTFDHGWSAGFAMALSALRSLAFTASPLSQADLSYLPRLPSLEAFTCDCVFRTTDLMVLPALPPSLTFLDLAHFNVPAIAPAIAALPKLVECRLAENRMTELPASFSRLTALQTLSVRLNSGLDLGGVLGLTALVELNATQCGTLALPEAHLILDTLPRLRRVLLRGSRPLNAESWDAWAELPIEL</sequence>
<comment type="subcellular location">
    <subcellularLocation>
        <location evidence="1">Cytoplasm</location>
        <location evidence="1">Cytoskeleton</location>
        <location evidence="1">Cilium axoneme</location>
    </subcellularLocation>
</comment>
<gene>
    <name evidence="3" type="ORF">WJX81_002059</name>
</gene>
<dbReference type="Gene3D" id="3.80.10.10">
    <property type="entry name" value="Ribonuclease Inhibitor"/>
    <property type="match status" value="2"/>
</dbReference>
<dbReference type="AlphaFoldDB" id="A0AAW1SD04"/>
<dbReference type="GO" id="GO:0005930">
    <property type="term" value="C:axoneme"/>
    <property type="evidence" value="ECO:0007669"/>
    <property type="project" value="UniProtKB-SubCell"/>
</dbReference>
<dbReference type="SUPFAM" id="SSF52058">
    <property type="entry name" value="L domain-like"/>
    <property type="match status" value="1"/>
</dbReference>